<protein>
    <recommendedName>
        <fullName evidence="4">Dihydrodipicolinate synthase</fullName>
    </recommendedName>
</protein>
<name>A0ABR1SNW3_9PEZI</name>
<reference evidence="2 3" key="1">
    <citation type="submission" date="2023-01" db="EMBL/GenBank/DDBJ databases">
        <title>Analysis of 21 Apiospora genomes using comparative genomics revels a genus with tremendous synthesis potential of carbohydrate active enzymes and secondary metabolites.</title>
        <authorList>
            <person name="Sorensen T."/>
        </authorList>
    </citation>
    <scope>NUCLEOTIDE SEQUENCE [LARGE SCALE GENOMIC DNA]</scope>
    <source>
        <strain evidence="2 3">CBS 33761</strain>
    </source>
</reference>
<comment type="caution">
    <text evidence="2">The sequence shown here is derived from an EMBL/GenBank/DDBJ whole genome shotgun (WGS) entry which is preliminary data.</text>
</comment>
<evidence type="ECO:0000256" key="1">
    <source>
        <dbReference type="SAM" id="MobiDB-lite"/>
    </source>
</evidence>
<dbReference type="Gene3D" id="3.20.20.70">
    <property type="entry name" value="Aldolase class I"/>
    <property type="match status" value="1"/>
</dbReference>
<evidence type="ECO:0000313" key="2">
    <source>
        <dbReference type="EMBL" id="KAK8035556.1"/>
    </source>
</evidence>
<dbReference type="InterPro" id="IPR002220">
    <property type="entry name" value="DapA-like"/>
</dbReference>
<proteinExistence type="predicted"/>
<dbReference type="PANTHER" id="PTHR12128:SF52">
    <property type="entry name" value="4-HYDROXY-2-OXOGLUTARATE ALDOLASE, MITOCHONDRIAL-RELATED"/>
    <property type="match status" value="1"/>
</dbReference>
<organism evidence="2 3">
    <name type="scientific">Apiospora rasikravindrae</name>
    <dbReference type="NCBI Taxonomy" id="990691"/>
    <lineage>
        <taxon>Eukaryota</taxon>
        <taxon>Fungi</taxon>
        <taxon>Dikarya</taxon>
        <taxon>Ascomycota</taxon>
        <taxon>Pezizomycotina</taxon>
        <taxon>Sordariomycetes</taxon>
        <taxon>Xylariomycetidae</taxon>
        <taxon>Amphisphaeriales</taxon>
        <taxon>Apiosporaceae</taxon>
        <taxon>Apiospora</taxon>
    </lineage>
</organism>
<accession>A0ABR1SNW3</accession>
<dbReference type="Proteomes" id="UP001444661">
    <property type="component" value="Unassembled WGS sequence"/>
</dbReference>
<dbReference type="PRINTS" id="PR00146">
    <property type="entry name" value="DHPICSNTHASE"/>
</dbReference>
<feature type="region of interest" description="Disordered" evidence="1">
    <location>
        <begin position="1"/>
        <end position="35"/>
    </location>
</feature>
<dbReference type="Pfam" id="PF00701">
    <property type="entry name" value="DHDPS"/>
    <property type="match status" value="1"/>
</dbReference>
<dbReference type="InterPro" id="IPR013785">
    <property type="entry name" value="Aldolase_TIM"/>
</dbReference>
<dbReference type="EMBL" id="JAQQWK010000009">
    <property type="protein sequence ID" value="KAK8035556.1"/>
    <property type="molecule type" value="Genomic_DNA"/>
</dbReference>
<evidence type="ECO:0008006" key="4">
    <source>
        <dbReference type="Google" id="ProtNLM"/>
    </source>
</evidence>
<gene>
    <name evidence="2" type="ORF">PG993_010551</name>
</gene>
<dbReference type="CDD" id="cd00408">
    <property type="entry name" value="DHDPS-like"/>
    <property type="match status" value="1"/>
</dbReference>
<dbReference type="SMART" id="SM01130">
    <property type="entry name" value="DHDPS"/>
    <property type="match status" value="1"/>
</dbReference>
<dbReference type="PANTHER" id="PTHR12128">
    <property type="entry name" value="DIHYDRODIPICOLINATE SYNTHASE"/>
    <property type="match status" value="1"/>
</dbReference>
<evidence type="ECO:0000313" key="3">
    <source>
        <dbReference type="Proteomes" id="UP001444661"/>
    </source>
</evidence>
<keyword evidence="3" id="KW-1185">Reference proteome</keyword>
<dbReference type="SUPFAM" id="SSF51569">
    <property type="entry name" value="Aldolase"/>
    <property type="match status" value="1"/>
</dbReference>
<feature type="compositionally biased region" description="Polar residues" evidence="1">
    <location>
        <begin position="1"/>
        <end position="21"/>
    </location>
</feature>
<sequence length="355" mass="37857">MPPSANFDTPRNGNGLSTSHANGLHRSRMSPTTRPLVPGVYVPTVLFFDQDEEIDTDTVRRHAVHLAREGVAGIAVQGSNGEAVHLTPRERDTVTSATREALDSAGFSHIPLIVGCGAQATRQAIELCKEAAAAGGDYALILPPSYYQGLFTSDSVKSFFQDIADASPIPIILYNYPPAVGGLDLNSDVLIQLGQHHNIVGCKFTCANTGKLARVAAAFKGSSNGKQNGPNSMAGKFVCFGGSGDFTLQTMISGGQGIIGGIANLAPKTCIQTMKCYDEGQIKEAQRLQEILARGDWAAIQTGLVGTKVAMQEYMGYGGWARKPLPKPEGEERRKIVESFAELMELENKLCGLTT</sequence>